<dbReference type="AlphaFoldDB" id="A0A1Y5MHA0"/>
<evidence type="ECO:0000313" key="2">
    <source>
        <dbReference type="EMBL" id="OUT06774.1"/>
    </source>
</evidence>
<name>A0A1Y5MHA0_9BACT</name>
<evidence type="ECO:0000313" key="3">
    <source>
        <dbReference type="Proteomes" id="UP000196317"/>
    </source>
</evidence>
<comment type="caution">
    <text evidence="2">The sequence shown here is derived from an EMBL/GenBank/DDBJ whole genome shotgun (WGS) entry which is preliminary data.</text>
</comment>
<protein>
    <submittedName>
        <fullName evidence="2">Addiction module toxin RelE</fullName>
    </submittedName>
</protein>
<dbReference type="Gene3D" id="3.30.2310.20">
    <property type="entry name" value="RelE-like"/>
    <property type="match status" value="1"/>
</dbReference>
<dbReference type="SUPFAM" id="SSF143011">
    <property type="entry name" value="RelE-like"/>
    <property type="match status" value="1"/>
</dbReference>
<dbReference type="Proteomes" id="UP000196317">
    <property type="component" value="Unassembled WGS sequence"/>
</dbReference>
<evidence type="ECO:0000256" key="1">
    <source>
        <dbReference type="ARBA" id="ARBA00022649"/>
    </source>
</evidence>
<organism evidence="2 3">
    <name type="scientific">Campylobacter concisus</name>
    <dbReference type="NCBI Taxonomy" id="199"/>
    <lineage>
        <taxon>Bacteria</taxon>
        <taxon>Pseudomonadati</taxon>
        <taxon>Campylobacterota</taxon>
        <taxon>Epsilonproteobacteria</taxon>
        <taxon>Campylobacterales</taxon>
        <taxon>Campylobacteraceae</taxon>
        <taxon>Campylobacter</taxon>
    </lineage>
</organism>
<reference evidence="2 3" key="1">
    <citation type="submission" date="2017-04" db="EMBL/GenBank/DDBJ databases">
        <title>Complete genome of Campylobacter concisus ATCC 33237T and draft genomes for an additional eight well characterized C. concisus strains.</title>
        <authorList>
            <person name="Cornelius A.J."/>
            <person name="Miller W.G."/>
            <person name="Lastovica A.J."/>
            <person name="On S.L."/>
            <person name="French N.P."/>
            <person name="Vandenberg O."/>
            <person name="Biggs P.J."/>
        </authorList>
    </citation>
    <scope>NUCLEOTIDE SEQUENCE [LARGE SCALE GENOMIC DNA]</scope>
    <source>
        <strain evidence="2 3">CCUG 19995</strain>
    </source>
</reference>
<accession>A0A1Y5MHA0</accession>
<dbReference type="Pfam" id="PF05016">
    <property type="entry name" value="ParE_toxin"/>
    <property type="match status" value="1"/>
</dbReference>
<keyword evidence="1" id="KW-1277">Toxin-antitoxin system</keyword>
<dbReference type="InterPro" id="IPR007712">
    <property type="entry name" value="RelE/ParE_toxin"/>
</dbReference>
<dbReference type="RefSeq" id="WP_087583782.1">
    <property type="nucleotide sequence ID" value="NZ_NDYN01000012.1"/>
</dbReference>
<proteinExistence type="predicted"/>
<dbReference type="InterPro" id="IPR035093">
    <property type="entry name" value="RelE/ParE_toxin_dom_sf"/>
</dbReference>
<sequence length="100" mass="11416">MSKYKVLVSPQAYEELEAIYKYIALSLLSSGAANSTLEAIKNAILSLDEMPNRGAIRKVGRYANMGYRQLFVKNYTVIYRIDEKDKIVIIITIRYTPSTF</sequence>
<gene>
    <name evidence="2" type="ORF">B9N65_10415</name>
</gene>
<dbReference type="EMBL" id="NDYN01000012">
    <property type="protein sequence ID" value="OUT06774.1"/>
    <property type="molecule type" value="Genomic_DNA"/>
</dbReference>